<gene>
    <name evidence="2" type="ORF">ABID21_002989</name>
</gene>
<evidence type="ECO:0000313" key="2">
    <source>
        <dbReference type="EMBL" id="MET3586867.1"/>
    </source>
</evidence>
<reference evidence="2 3" key="1">
    <citation type="submission" date="2024-06" db="EMBL/GenBank/DDBJ databases">
        <title>Genomic Encyclopedia of Type Strains, Phase IV (KMG-IV): sequencing the most valuable type-strain genomes for metagenomic binning, comparative biology and taxonomic classification.</title>
        <authorList>
            <person name="Goeker M."/>
        </authorList>
    </citation>
    <scope>NUCLEOTIDE SEQUENCE [LARGE SCALE GENOMIC DNA]</scope>
    <source>
        <strain evidence="2 3">DSM 105042</strain>
    </source>
</reference>
<dbReference type="Proteomes" id="UP001549031">
    <property type="component" value="Unassembled WGS sequence"/>
</dbReference>
<evidence type="ECO:0000259" key="1">
    <source>
        <dbReference type="Pfam" id="PF13466"/>
    </source>
</evidence>
<proteinExistence type="predicted"/>
<dbReference type="Pfam" id="PF13466">
    <property type="entry name" value="STAS_2"/>
    <property type="match status" value="1"/>
</dbReference>
<protein>
    <recommendedName>
        <fullName evidence="1">MlaB-like STAS domain-containing protein</fullName>
    </recommendedName>
</protein>
<evidence type="ECO:0000313" key="3">
    <source>
        <dbReference type="Proteomes" id="UP001549031"/>
    </source>
</evidence>
<comment type="caution">
    <text evidence="2">The sequence shown here is derived from an EMBL/GenBank/DDBJ whole genome shotgun (WGS) entry which is preliminary data.</text>
</comment>
<accession>A0ABV2H9I7</accession>
<name>A0ABV2H9I7_9HYPH</name>
<dbReference type="RefSeq" id="WP_247244706.1">
    <property type="nucleotide sequence ID" value="NZ_JALJRA010000011.1"/>
</dbReference>
<feature type="domain" description="MlaB-like STAS" evidence="1">
    <location>
        <begin position="11"/>
        <end position="89"/>
    </location>
</feature>
<keyword evidence="3" id="KW-1185">Reference proteome</keyword>
<organism evidence="2 3">
    <name type="scientific">Pseudorhizobium tarimense</name>
    <dbReference type="NCBI Taxonomy" id="1079109"/>
    <lineage>
        <taxon>Bacteria</taxon>
        <taxon>Pseudomonadati</taxon>
        <taxon>Pseudomonadota</taxon>
        <taxon>Alphaproteobacteria</taxon>
        <taxon>Hyphomicrobiales</taxon>
        <taxon>Rhizobiaceae</taxon>
        <taxon>Rhizobium/Agrobacterium group</taxon>
        <taxon>Pseudorhizobium</taxon>
    </lineage>
</organism>
<sequence>MPSPEPAVHYLALPENLTMRSAAEIKSLLLDSLGRHAATELDVAERAPVDLSFVQIVEAARISFASAEKGLRLAKPASGTLLSVLERGGIIDTMNINDRQFWLHQGETQ</sequence>
<dbReference type="EMBL" id="JBEPLJ010000011">
    <property type="protein sequence ID" value="MET3586867.1"/>
    <property type="molecule type" value="Genomic_DNA"/>
</dbReference>
<dbReference type="InterPro" id="IPR058548">
    <property type="entry name" value="MlaB-like_STAS"/>
</dbReference>